<evidence type="ECO:0000256" key="4">
    <source>
        <dbReference type="ARBA" id="ARBA00023136"/>
    </source>
</evidence>
<dbReference type="PRINTS" id="PR00237">
    <property type="entry name" value="GPCRRHODOPSN"/>
</dbReference>
<evidence type="ECO:0000259" key="7">
    <source>
        <dbReference type="PROSITE" id="PS50262"/>
    </source>
</evidence>
<feature type="transmembrane region" description="Helical" evidence="6">
    <location>
        <begin position="166"/>
        <end position="193"/>
    </location>
</feature>
<feature type="domain" description="G-protein coupled receptors family 1 profile" evidence="7">
    <location>
        <begin position="320"/>
        <end position="373"/>
    </location>
</feature>
<dbReference type="Pfam" id="PF00001">
    <property type="entry name" value="7tm_1"/>
    <property type="match status" value="2"/>
</dbReference>
<keyword evidence="2 5" id="KW-0812">Transmembrane</keyword>
<sequence>MAEENLALRVFQTFVGLVGICGNGLVCVVIAKVRFMHTLTNAFILNQALIDLLGSLLVLLSSVVPIPDPLPPGASGVLLCRLWISKYFNWVMFTASTFNLVALTLERYLAIVFPFRYQVLGTRKNAVVTILTVWVSAFLFISYGIFIRYYEAGQCKQKLVAHPQALGVAVFMVTYLLPVIVMIVAYVHIAVVLKKGAARIQPGPEAAGPSTGQAPEGQGESLMRARRNTFKTLLIVCVAFTVCWTPNEVIFFLFNLGVEVDFTSFVYIVSVAFVASNSCLNPFLYAIKYKQFRKALKTLLGRQITIADDLPPPTVSTGHTLLIVCVAFTVCWTPNEVIFFLFNVGVEVDFTCFVYIVSVAFVASNSCLNPFLYAIKYKQFRKALKILFGKRGETSQPVT</sequence>
<dbReference type="CDD" id="cd00637">
    <property type="entry name" value="7tm_classA_rhodopsin-like"/>
    <property type="match status" value="1"/>
</dbReference>
<dbReference type="Gene3D" id="1.20.1070.10">
    <property type="entry name" value="Rhodopsin 7-helix transmembrane proteins"/>
    <property type="match status" value="2"/>
</dbReference>
<keyword evidence="5" id="KW-0675">Receptor</keyword>
<comment type="subcellular location">
    <subcellularLocation>
        <location evidence="1">Membrane</location>
    </subcellularLocation>
</comment>
<evidence type="ECO:0000313" key="9">
    <source>
        <dbReference type="Proteomes" id="UP000887568"/>
    </source>
</evidence>
<dbReference type="InterPro" id="IPR017452">
    <property type="entry name" value="GPCR_Rhodpsn_7TM"/>
</dbReference>
<organism evidence="8 9">
    <name type="scientific">Patiria miniata</name>
    <name type="common">Bat star</name>
    <name type="synonym">Asterina miniata</name>
    <dbReference type="NCBI Taxonomy" id="46514"/>
    <lineage>
        <taxon>Eukaryota</taxon>
        <taxon>Metazoa</taxon>
        <taxon>Echinodermata</taxon>
        <taxon>Eleutherozoa</taxon>
        <taxon>Asterozoa</taxon>
        <taxon>Asteroidea</taxon>
        <taxon>Valvatacea</taxon>
        <taxon>Valvatida</taxon>
        <taxon>Asterinidae</taxon>
        <taxon>Patiria</taxon>
    </lineage>
</organism>
<evidence type="ECO:0000256" key="5">
    <source>
        <dbReference type="RuleBase" id="RU000688"/>
    </source>
</evidence>
<keyword evidence="9" id="KW-1185">Reference proteome</keyword>
<dbReference type="PANTHER" id="PTHR45698:SF1">
    <property type="entry name" value="TRACE AMINE-ASSOCIATED RECEPTOR 13C-LIKE"/>
    <property type="match status" value="1"/>
</dbReference>
<dbReference type="OMA" id="MGESHRE"/>
<evidence type="ECO:0000256" key="3">
    <source>
        <dbReference type="ARBA" id="ARBA00022989"/>
    </source>
</evidence>
<reference evidence="8" key="1">
    <citation type="submission" date="2022-11" db="UniProtKB">
        <authorList>
            <consortium name="EnsemblMetazoa"/>
        </authorList>
    </citation>
    <scope>IDENTIFICATION</scope>
</reference>
<feature type="transmembrane region" description="Helical" evidence="6">
    <location>
        <begin position="354"/>
        <end position="375"/>
    </location>
</feature>
<keyword evidence="5" id="KW-0297">G-protein coupled receptor</keyword>
<dbReference type="SUPFAM" id="SSF81321">
    <property type="entry name" value="Family A G protein-coupled receptor-like"/>
    <property type="match status" value="2"/>
</dbReference>
<dbReference type="GO" id="GO:0016020">
    <property type="term" value="C:membrane"/>
    <property type="evidence" value="ECO:0007669"/>
    <property type="project" value="UniProtKB-SubCell"/>
</dbReference>
<protein>
    <recommendedName>
        <fullName evidence="7">G-protein coupled receptors family 1 profile domain-containing protein</fullName>
    </recommendedName>
</protein>
<evidence type="ECO:0000256" key="1">
    <source>
        <dbReference type="ARBA" id="ARBA00004370"/>
    </source>
</evidence>
<comment type="similarity">
    <text evidence="5">Belongs to the G-protein coupled receptor 1 family.</text>
</comment>
<dbReference type="EnsemblMetazoa" id="XM_038194896.1">
    <property type="protein sequence ID" value="XP_038050824.1"/>
    <property type="gene ID" value="LOC119723973"/>
</dbReference>
<keyword evidence="4 6" id="KW-0472">Membrane</keyword>
<feature type="transmembrane region" description="Helical" evidence="6">
    <location>
        <begin position="43"/>
        <end position="67"/>
    </location>
</feature>
<dbReference type="SMART" id="SM01381">
    <property type="entry name" value="7TM_GPCR_Srsx"/>
    <property type="match status" value="1"/>
</dbReference>
<evidence type="ECO:0000313" key="8">
    <source>
        <dbReference type="EnsemblMetazoa" id="XP_038050824.1"/>
    </source>
</evidence>
<keyword evidence="5" id="KW-0807">Transducer</keyword>
<keyword evidence="3 6" id="KW-1133">Transmembrane helix</keyword>
<feature type="transmembrane region" description="Helical" evidence="6">
    <location>
        <begin position="233"/>
        <end position="254"/>
    </location>
</feature>
<evidence type="ECO:0000256" key="6">
    <source>
        <dbReference type="SAM" id="Phobius"/>
    </source>
</evidence>
<dbReference type="AlphaFoldDB" id="A0A913ZHE9"/>
<feature type="transmembrane region" description="Helical" evidence="6">
    <location>
        <begin position="87"/>
        <end position="105"/>
    </location>
</feature>
<feature type="transmembrane region" description="Helical" evidence="6">
    <location>
        <begin position="321"/>
        <end position="342"/>
    </location>
</feature>
<feature type="domain" description="G-protein coupled receptors family 1 profile" evidence="7">
    <location>
        <begin position="22"/>
        <end position="285"/>
    </location>
</feature>
<dbReference type="GeneID" id="119723973"/>
<dbReference type="RefSeq" id="XP_038050824.1">
    <property type="nucleotide sequence ID" value="XM_038194896.1"/>
</dbReference>
<dbReference type="InterPro" id="IPR000276">
    <property type="entry name" value="GPCR_Rhodpsn"/>
</dbReference>
<dbReference type="GO" id="GO:0004930">
    <property type="term" value="F:G protein-coupled receptor activity"/>
    <property type="evidence" value="ECO:0007669"/>
    <property type="project" value="UniProtKB-KW"/>
</dbReference>
<evidence type="ECO:0000256" key="2">
    <source>
        <dbReference type="ARBA" id="ARBA00022692"/>
    </source>
</evidence>
<accession>A0A913ZHE9</accession>
<feature type="transmembrane region" description="Helical" evidence="6">
    <location>
        <begin position="126"/>
        <end position="146"/>
    </location>
</feature>
<dbReference type="PROSITE" id="PS50262">
    <property type="entry name" value="G_PROTEIN_RECEP_F1_2"/>
    <property type="match status" value="2"/>
</dbReference>
<feature type="transmembrane region" description="Helical" evidence="6">
    <location>
        <begin position="6"/>
        <end position="31"/>
    </location>
</feature>
<name>A0A913ZHE9_PATMI</name>
<dbReference type="PROSITE" id="PS00237">
    <property type="entry name" value="G_PROTEIN_RECEP_F1_1"/>
    <property type="match status" value="1"/>
</dbReference>
<dbReference type="PANTHER" id="PTHR45698">
    <property type="entry name" value="TRACE AMINE-ASSOCIATED RECEPTOR 19N-RELATED"/>
    <property type="match status" value="1"/>
</dbReference>
<proteinExistence type="inferred from homology"/>
<dbReference type="Proteomes" id="UP000887568">
    <property type="component" value="Unplaced"/>
</dbReference>
<feature type="transmembrane region" description="Helical" evidence="6">
    <location>
        <begin position="266"/>
        <end position="287"/>
    </location>
</feature>